<keyword evidence="7" id="KW-0408">Iron</keyword>
<dbReference type="CDD" id="cd06214">
    <property type="entry name" value="PA_degradation_oxidoreductase_like"/>
    <property type="match status" value="1"/>
</dbReference>
<dbReference type="Pfam" id="PF00111">
    <property type="entry name" value="Fer2"/>
    <property type="match status" value="1"/>
</dbReference>
<dbReference type="Gene3D" id="3.10.20.30">
    <property type="match status" value="1"/>
</dbReference>
<keyword evidence="8" id="KW-0411">Iron-sulfur</keyword>
<dbReference type="InterPro" id="IPR001041">
    <property type="entry name" value="2Fe-2S_ferredoxin-type"/>
</dbReference>
<gene>
    <name evidence="11" type="ORF">JI747_018170</name>
</gene>
<dbReference type="InterPro" id="IPR050415">
    <property type="entry name" value="MRET"/>
</dbReference>
<keyword evidence="4" id="KW-0479">Metal-binding</keyword>
<keyword evidence="12" id="KW-1185">Reference proteome</keyword>
<dbReference type="Pfam" id="PF00970">
    <property type="entry name" value="FAD_binding_6"/>
    <property type="match status" value="1"/>
</dbReference>
<dbReference type="InterPro" id="IPR006058">
    <property type="entry name" value="2Fe2S_fd_BS"/>
</dbReference>
<evidence type="ECO:0000256" key="7">
    <source>
        <dbReference type="ARBA" id="ARBA00023004"/>
    </source>
</evidence>
<protein>
    <submittedName>
        <fullName evidence="11">Ferredoxin--NADP reductase</fullName>
    </submittedName>
</protein>
<keyword evidence="3" id="KW-0001">2Fe-2S</keyword>
<dbReference type="RefSeq" id="WP_225690285.1">
    <property type="nucleotide sequence ID" value="NZ_JAERSE020000005.1"/>
</dbReference>
<dbReference type="PROSITE" id="PS00197">
    <property type="entry name" value="2FE2S_FER_1"/>
    <property type="match status" value="1"/>
</dbReference>
<dbReference type="Gene3D" id="3.40.50.80">
    <property type="entry name" value="Nucleotide-binding domain of ferredoxin-NADP reductase (FNR) module"/>
    <property type="match status" value="1"/>
</dbReference>
<dbReference type="InterPro" id="IPR008333">
    <property type="entry name" value="Cbr1-like_FAD-bd_dom"/>
</dbReference>
<evidence type="ECO:0000256" key="2">
    <source>
        <dbReference type="ARBA" id="ARBA00022630"/>
    </source>
</evidence>
<evidence type="ECO:0000313" key="12">
    <source>
        <dbReference type="Proteomes" id="UP000618240"/>
    </source>
</evidence>
<keyword evidence="2" id="KW-0285">Flavoprotein</keyword>
<organism evidence="11 12">
    <name type="scientific">Chryseobacterium tagetis</name>
    <dbReference type="NCBI Taxonomy" id="2801334"/>
    <lineage>
        <taxon>Bacteria</taxon>
        <taxon>Pseudomonadati</taxon>
        <taxon>Bacteroidota</taxon>
        <taxon>Flavobacteriia</taxon>
        <taxon>Flavobacteriales</taxon>
        <taxon>Weeksellaceae</taxon>
        <taxon>Chryseobacterium group</taxon>
        <taxon>Chryseobacterium</taxon>
    </lineage>
</organism>
<evidence type="ECO:0000256" key="6">
    <source>
        <dbReference type="ARBA" id="ARBA00023002"/>
    </source>
</evidence>
<evidence type="ECO:0000313" key="11">
    <source>
        <dbReference type="EMBL" id="MCA6069096.1"/>
    </source>
</evidence>
<name>A0ABS8A536_9FLAO</name>
<sequence>MSITYTLKIVDIIQETDDTITLCFKQPALKKIQYVAGQYLTLIVRINGRRYIRPYSFSSCYGVDRNIEVTIKRVPNGIVSNYIIDMINIGDSIEVLPPMGDFILGVSPKQKNIFLWGTGSGITPLISITKSALYQFDDLKVHLIYGNKNFESTIFLEKIESLKEEFPERFNRTYFHTRFEIDKNFPYVIEGRIQERRVNSIIDSHIKEDEQLHYICGPVGLKESLKMAFKSLNINERNIFSEDFEILRNPSDFDDISTQTISLYFQGRNEILEVVKGQSILEAALNVGLELPYSCQTGNCSTCKATLLSGGIKMIGLTKEREDLNEQEYLLCCSHPKDNIVSIKI</sequence>
<dbReference type="PROSITE" id="PS51384">
    <property type="entry name" value="FAD_FR"/>
    <property type="match status" value="1"/>
</dbReference>
<dbReference type="SUPFAM" id="SSF63380">
    <property type="entry name" value="Riboflavin synthase domain-like"/>
    <property type="match status" value="1"/>
</dbReference>
<evidence type="ECO:0000256" key="8">
    <source>
        <dbReference type="ARBA" id="ARBA00023014"/>
    </source>
</evidence>
<dbReference type="SUPFAM" id="SSF52343">
    <property type="entry name" value="Ferredoxin reductase-like, C-terminal NADP-linked domain"/>
    <property type="match status" value="1"/>
</dbReference>
<evidence type="ECO:0000259" key="10">
    <source>
        <dbReference type="PROSITE" id="PS51384"/>
    </source>
</evidence>
<dbReference type="InterPro" id="IPR001433">
    <property type="entry name" value="OxRdtase_FAD/NAD-bd"/>
</dbReference>
<dbReference type="InterPro" id="IPR039261">
    <property type="entry name" value="FNR_nucleotide-bd"/>
</dbReference>
<dbReference type="InterPro" id="IPR012675">
    <property type="entry name" value="Beta-grasp_dom_sf"/>
</dbReference>
<dbReference type="InterPro" id="IPR017927">
    <property type="entry name" value="FAD-bd_FR_type"/>
</dbReference>
<feature type="domain" description="FAD-binding FR-type" evidence="10">
    <location>
        <begin position="2"/>
        <end position="105"/>
    </location>
</feature>
<evidence type="ECO:0000256" key="4">
    <source>
        <dbReference type="ARBA" id="ARBA00022723"/>
    </source>
</evidence>
<dbReference type="Proteomes" id="UP000618240">
    <property type="component" value="Unassembled WGS sequence"/>
</dbReference>
<evidence type="ECO:0000256" key="3">
    <source>
        <dbReference type="ARBA" id="ARBA00022714"/>
    </source>
</evidence>
<dbReference type="InterPro" id="IPR036010">
    <property type="entry name" value="2Fe-2S_ferredoxin-like_sf"/>
</dbReference>
<comment type="cofactor">
    <cofactor evidence="1">
        <name>FAD</name>
        <dbReference type="ChEBI" id="CHEBI:57692"/>
    </cofactor>
</comment>
<evidence type="ECO:0000256" key="1">
    <source>
        <dbReference type="ARBA" id="ARBA00001974"/>
    </source>
</evidence>
<dbReference type="Pfam" id="PF00175">
    <property type="entry name" value="NAD_binding_1"/>
    <property type="match status" value="1"/>
</dbReference>
<dbReference type="PANTHER" id="PTHR47354">
    <property type="entry name" value="NADH OXIDOREDUCTASE HCR"/>
    <property type="match status" value="1"/>
</dbReference>
<dbReference type="PANTHER" id="PTHR47354:SF8">
    <property type="entry name" value="1,2-PHENYLACETYL-COA EPOXIDASE, SUBUNIT E"/>
    <property type="match status" value="1"/>
</dbReference>
<dbReference type="EMBL" id="JAERSE020000005">
    <property type="protein sequence ID" value="MCA6069096.1"/>
    <property type="molecule type" value="Genomic_DNA"/>
</dbReference>
<dbReference type="PROSITE" id="PS51085">
    <property type="entry name" value="2FE2S_FER_2"/>
    <property type="match status" value="1"/>
</dbReference>
<accession>A0ABS8A536</accession>
<dbReference type="Gene3D" id="2.40.30.10">
    <property type="entry name" value="Translation factors"/>
    <property type="match status" value="1"/>
</dbReference>
<dbReference type="CDD" id="cd00207">
    <property type="entry name" value="fer2"/>
    <property type="match status" value="1"/>
</dbReference>
<evidence type="ECO:0000256" key="5">
    <source>
        <dbReference type="ARBA" id="ARBA00022827"/>
    </source>
</evidence>
<evidence type="ECO:0000259" key="9">
    <source>
        <dbReference type="PROSITE" id="PS51085"/>
    </source>
</evidence>
<comment type="caution">
    <text evidence="11">The sequence shown here is derived from an EMBL/GenBank/DDBJ whole genome shotgun (WGS) entry which is preliminary data.</text>
</comment>
<reference evidence="11 12" key="1">
    <citation type="submission" date="2021-09" db="EMBL/GenBank/DDBJ databases">
        <title>Genome sequencing and assembly of Chryseobacterium sp. RG1.</title>
        <authorList>
            <person name="Chhetri G."/>
        </authorList>
    </citation>
    <scope>NUCLEOTIDE SEQUENCE [LARGE SCALE GENOMIC DNA]</scope>
    <source>
        <strain evidence="11 12">RG1</strain>
    </source>
</reference>
<dbReference type="SUPFAM" id="SSF54292">
    <property type="entry name" value="2Fe-2S ferredoxin-like"/>
    <property type="match status" value="1"/>
</dbReference>
<feature type="domain" description="2Fe-2S ferredoxin-type" evidence="9">
    <location>
        <begin position="259"/>
        <end position="345"/>
    </location>
</feature>
<proteinExistence type="predicted"/>
<keyword evidence="5" id="KW-0274">FAD</keyword>
<keyword evidence="6" id="KW-0560">Oxidoreductase</keyword>
<dbReference type="InterPro" id="IPR017938">
    <property type="entry name" value="Riboflavin_synthase-like_b-brl"/>
</dbReference>